<evidence type="ECO:0000313" key="14">
    <source>
        <dbReference type="EMBL" id="KAF2320622.1"/>
    </source>
</evidence>
<dbReference type="InterPro" id="IPR000719">
    <property type="entry name" value="Prot_kinase_dom"/>
</dbReference>
<dbReference type="Pfam" id="PF00069">
    <property type="entry name" value="Pkinase"/>
    <property type="match status" value="1"/>
</dbReference>
<dbReference type="GO" id="GO:0005524">
    <property type="term" value="F:ATP binding"/>
    <property type="evidence" value="ECO:0007669"/>
    <property type="project" value="UniProtKB-KW"/>
</dbReference>
<protein>
    <recommendedName>
        <fullName evidence="13">Protein kinase domain-containing protein</fullName>
    </recommendedName>
</protein>
<evidence type="ECO:0000256" key="4">
    <source>
        <dbReference type="ARBA" id="ARBA00022475"/>
    </source>
</evidence>
<dbReference type="SUPFAM" id="SSF56112">
    <property type="entry name" value="Protein kinase-like (PK-like)"/>
    <property type="match status" value="1"/>
</dbReference>
<proteinExistence type="inferred from homology"/>
<dbReference type="SUPFAM" id="SSF53098">
    <property type="entry name" value="Ribonuclease H-like"/>
    <property type="match status" value="1"/>
</dbReference>
<comment type="subcellular location">
    <subcellularLocation>
        <location evidence="1">Cell membrane</location>
        <topology evidence="1">Single-pass type I membrane protein</topology>
    </subcellularLocation>
</comment>
<dbReference type="InterPro" id="IPR013103">
    <property type="entry name" value="RVT_2"/>
</dbReference>
<evidence type="ECO:0000256" key="9">
    <source>
        <dbReference type="ARBA" id="ARBA00022989"/>
    </source>
</evidence>
<organism evidence="14 15">
    <name type="scientific">Hevea brasiliensis</name>
    <name type="common">Para rubber tree</name>
    <name type="synonym">Siphonia brasiliensis</name>
    <dbReference type="NCBI Taxonomy" id="3981"/>
    <lineage>
        <taxon>Eukaryota</taxon>
        <taxon>Viridiplantae</taxon>
        <taxon>Streptophyta</taxon>
        <taxon>Embryophyta</taxon>
        <taxon>Tracheophyta</taxon>
        <taxon>Spermatophyta</taxon>
        <taxon>Magnoliopsida</taxon>
        <taxon>eudicotyledons</taxon>
        <taxon>Gunneridae</taxon>
        <taxon>Pentapetalae</taxon>
        <taxon>rosids</taxon>
        <taxon>fabids</taxon>
        <taxon>Malpighiales</taxon>
        <taxon>Euphorbiaceae</taxon>
        <taxon>Crotonoideae</taxon>
        <taxon>Micrandreae</taxon>
        <taxon>Hevea</taxon>
    </lineage>
</organism>
<keyword evidence="10" id="KW-0472">Membrane</keyword>
<dbReference type="InterPro" id="IPR012337">
    <property type="entry name" value="RNaseH-like_sf"/>
</dbReference>
<dbReference type="EMBL" id="JAAGAX010000003">
    <property type="protein sequence ID" value="KAF2320622.1"/>
    <property type="molecule type" value="Genomic_DNA"/>
</dbReference>
<evidence type="ECO:0000256" key="1">
    <source>
        <dbReference type="ARBA" id="ARBA00004251"/>
    </source>
</evidence>
<name>A0A6A6N364_HEVBR</name>
<keyword evidence="8" id="KW-0067">ATP-binding</keyword>
<evidence type="ECO:0000256" key="12">
    <source>
        <dbReference type="ARBA" id="ARBA00023180"/>
    </source>
</evidence>
<gene>
    <name evidence="14" type="ORF">GH714_029141</name>
</gene>
<keyword evidence="12" id="KW-0325">Glycoprotein</keyword>
<evidence type="ECO:0000313" key="15">
    <source>
        <dbReference type="Proteomes" id="UP000467840"/>
    </source>
</evidence>
<dbReference type="GO" id="GO:0005886">
    <property type="term" value="C:plasma membrane"/>
    <property type="evidence" value="ECO:0007669"/>
    <property type="project" value="UniProtKB-SubCell"/>
</dbReference>
<reference evidence="14 15" key="1">
    <citation type="journal article" date="2020" name="Mol. Plant">
        <title>The Chromosome-Based Rubber Tree Genome Provides New Insights into Spurge Genome Evolution and Rubber Biosynthesis.</title>
        <authorList>
            <person name="Liu J."/>
            <person name="Shi C."/>
            <person name="Shi C.C."/>
            <person name="Li W."/>
            <person name="Zhang Q.J."/>
            <person name="Zhang Y."/>
            <person name="Li K."/>
            <person name="Lu H.F."/>
            <person name="Shi C."/>
            <person name="Zhu S.T."/>
            <person name="Xiao Z.Y."/>
            <person name="Nan H."/>
            <person name="Yue Y."/>
            <person name="Zhu X.G."/>
            <person name="Wu Y."/>
            <person name="Hong X.N."/>
            <person name="Fan G.Y."/>
            <person name="Tong Y."/>
            <person name="Zhang D."/>
            <person name="Mao C.L."/>
            <person name="Liu Y.L."/>
            <person name="Hao S.J."/>
            <person name="Liu W.Q."/>
            <person name="Lv M.Q."/>
            <person name="Zhang H.B."/>
            <person name="Liu Y."/>
            <person name="Hu-Tang G.R."/>
            <person name="Wang J.P."/>
            <person name="Wang J.H."/>
            <person name="Sun Y.H."/>
            <person name="Ni S.B."/>
            <person name="Chen W.B."/>
            <person name="Zhang X.C."/>
            <person name="Jiao Y.N."/>
            <person name="Eichler E.E."/>
            <person name="Li G.H."/>
            <person name="Liu X."/>
            <person name="Gao L.Z."/>
        </authorList>
    </citation>
    <scope>NUCLEOTIDE SEQUENCE [LARGE SCALE GENOMIC DNA]</scope>
    <source>
        <strain evidence="15">cv. GT1</strain>
        <tissue evidence="14">Leaf</tissue>
    </source>
</reference>
<dbReference type="GO" id="GO:0004672">
    <property type="term" value="F:protein kinase activity"/>
    <property type="evidence" value="ECO:0007669"/>
    <property type="project" value="InterPro"/>
</dbReference>
<keyword evidence="15" id="KW-1185">Reference proteome</keyword>
<comment type="similarity">
    <text evidence="3">In the C-terminal section; belongs to the protein kinase superfamily. Ser/Thr protein kinase family.</text>
</comment>
<evidence type="ECO:0000256" key="11">
    <source>
        <dbReference type="ARBA" id="ARBA00023170"/>
    </source>
</evidence>
<keyword evidence="4" id="KW-1003">Cell membrane</keyword>
<keyword evidence="5" id="KW-0812">Transmembrane</keyword>
<dbReference type="PROSITE" id="PS00108">
    <property type="entry name" value="PROTEIN_KINASE_ST"/>
    <property type="match status" value="1"/>
</dbReference>
<dbReference type="GO" id="GO:0002229">
    <property type="term" value="P:defense response to oomycetes"/>
    <property type="evidence" value="ECO:0007669"/>
    <property type="project" value="UniProtKB-ARBA"/>
</dbReference>
<dbReference type="InterPro" id="IPR011009">
    <property type="entry name" value="Kinase-like_dom_sf"/>
</dbReference>
<dbReference type="Proteomes" id="UP000467840">
    <property type="component" value="Chromosome 10"/>
</dbReference>
<evidence type="ECO:0000256" key="5">
    <source>
        <dbReference type="ARBA" id="ARBA00022692"/>
    </source>
</evidence>
<evidence type="ECO:0000256" key="8">
    <source>
        <dbReference type="ARBA" id="ARBA00022840"/>
    </source>
</evidence>
<keyword evidence="6" id="KW-0732">Signal</keyword>
<keyword evidence="7" id="KW-0547">Nucleotide-binding</keyword>
<dbReference type="SUPFAM" id="SSF56672">
    <property type="entry name" value="DNA/RNA polymerases"/>
    <property type="match status" value="1"/>
</dbReference>
<evidence type="ECO:0000256" key="2">
    <source>
        <dbReference type="ARBA" id="ARBA00008536"/>
    </source>
</evidence>
<evidence type="ECO:0000256" key="10">
    <source>
        <dbReference type="ARBA" id="ARBA00023136"/>
    </source>
</evidence>
<dbReference type="Gene3D" id="1.10.510.10">
    <property type="entry name" value="Transferase(Phosphotransferase) domain 1"/>
    <property type="match status" value="1"/>
</dbReference>
<accession>A0A6A6N364</accession>
<dbReference type="InterPro" id="IPR008271">
    <property type="entry name" value="Ser/Thr_kinase_AS"/>
</dbReference>
<evidence type="ECO:0000256" key="6">
    <source>
        <dbReference type="ARBA" id="ARBA00022729"/>
    </source>
</evidence>
<dbReference type="AlphaFoldDB" id="A0A6A6N364"/>
<comment type="similarity">
    <text evidence="2">In the N-terminal section; belongs to the leguminous lectin family.</text>
</comment>
<evidence type="ECO:0000259" key="13">
    <source>
        <dbReference type="PROSITE" id="PS50011"/>
    </source>
</evidence>
<dbReference type="PANTHER" id="PTHR27007">
    <property type="match status" value="1"/>
</dbReference>
<dbReference type="FunFam" id="1.10.510.10:FF:000240">
    <property type="entry name" value="Lectin-domain containing receptor kinase A4.3"/>
    <property type="match status" value="1"/>
</dbReference>
<dbReference type="PROSITE" id="PS50011">
    <property type="entry name" value="PROTEIN_KINASE_DOM"/>
    <property type="match status" value="1"/>
</dbReference>
<evidence type="ECO:0000256" key="7">
    <source>
        <dbReference type="ARBA" id="ARBA00022741"/>
    </source>
</evidence>
<evidence type="ECO:0000256" key="3">
    <source>
        <dbReference type="ARBA" id="ARBA00010217"/>
    </source>
</evidence>
<dbReference type="InterPro" id="IPR050528">
    <property type="entry name" value="L-type_Lectin-RKs"/>
</dbReference>
<sequence>MANDMSEYALANGVSERKLAHLVSMSLSWLHDKNLPRELWVKVVQCACYVINHLPPWLGKEKSPFEFVYDEKPKVNYFRKRVEVYGSRKKKYVTSRDVLFDEVLSYYSVQKTTIQEVTLDGDQENLQLCPENNMEVPIDDEFLASNISNSEDGEQRRSTRERRQPISEVDSSLFIKLETNMHLLVLLYVDDMIITGDNEVEISMLKNELSVHFEMKNLGEVGCFLGLEVEKSDQGYFVSQKRYAEELLQRFGMGKSKEKATPMEPHLKLMKNEGQELKDAGKLKQLVGSLIYLTTIRPEIAYSVGVISQFMQNPRTSHLDAAKRILRYVKGTTNYGLLYKKGKEREQCVVHRDIKSSNIMLDSNFNAKLGDFGLARMMEHGKGLQMTVLAGTMGYMAPECLRTGKASRESDVYSFGVVALEIACGRRPINSMANEEEVQMVSWVWELYGRGKLLEAADPRLCGDFDKQEMKKLMIVGLWCVHPDKI</sequence>
<feature type="domain" description="Protein kinase" evidence="13">
    <location>
        <begin position="213"/>
        <end position="486"/>
    </location>
</feature>
<keyword evidence="11" id="KW-0675">Receptor</keyword>
<keyword evidence="9" id="KW-1133">Transmembrane helix</keyword>
<dbReference type="SMART" id="SM00220">
    <property type="entry name" value="S_TKc"/>
    <property type="match status" value="1"/>
</dbReference>
<comment type="caution">
    <text evidence="14">The sequence shown here is derived from an EMBL/GenBank/DDBJ whole genome shotgun (WGS) entry which is preliminary data.</text>
</comment>
<dbReference type="Pfam" id="PF07727">
    <property type="entry name" value="RVT_2"/>
    <property type="match status" value="1"/>
</dbReference>
<dbReference type="InterPro" id="IPR043502">
    <property type="entry name" value="DNA/RNA_pol_sf"/>
</dbReference>